<feature type="transmembrane region" description="Helical" evidence="1">
    <location>
        <begin position="391"/>
        <end position="409"/>
    </location>
</feature>
<sequence>MVLNYIWIAFFLIAFVVAVVRLVFMGDTGVFPAIINSTFDSAKTAFDISLGLTGVLSLWLGIMKIGELGGVINMLSRVLSPLFTKLFPDIPKGHPVTGSIFMNLAANMLGLDNAATPLGLKAMEGLQELNTKKDTASNPMIMFLVLNTSGLTIIPISIMVYRAQLGAAQPTDVFVPILLATFFSTLAGIIAVSVYQKINLLNRTILLFLGGASLFIAGIIYFFTTLSREMIDIYSTTTANVFLFLIIIGFILAGVRKKVNVYDAFVDGAKEGFTTAVRIIPYLVAILVAIGVFRTSGSMDYIINGVATLVGWCGIDSEFVAALPTAIMKPLSGSGARGLMVDAMTTYGADSFVGRMACIFQGSTDTTFYILAVYFGSVGISKTRHAVPCGLLADLAGIISSIFICYLFFG</sequence>
<dbReference type="Pfam" id="PF07670">
    <property type="entry name" value="Gate"/>
    <property type="match status" value="2"/>
</dbReference>
<dbReference type="Proteomes" id="UP000783796">
    <property type="component" value="Unassembled WGS sequence"/>
</dbReference>
<feature type="transmembrane region" description="Helical" evidence="1">
    <location>
        <begin position="140"/>
        <end position="161"/>
    </location>
</feature>
<reference evidence="3" key="1">
    <citation type="journal article" date="2021" name="PeerJ">
        <title>Extensive microbial diversity within the chicken gut microbiome revealed by metagenomics and culture.</title>
        <authorList>
            <person name="Gilroy R."/>
            <person name="Ravi A."/>
            <person name="Getino M."/>
            <person name="Pursley I."/>
            <person name="Horton D.L."/>
            <person name="Alikhan N.F."/>
            <person name="Baker D."/>
            <person name="Gharbi K."/>
            <person name="Hall N."/>
            <person name="Watson M."/>
            <person name="Adriaenssens E.M."/>
            <person name="Foster-Nyarko E."/>
            <person name="Jarju S."/>
            <person name="Secka A."/>
            <person name="Antonio M."/>
            <person name="Oren A."/>
            <person name="Chaudhuri R.R."/>
            <person name="La Ragione R."/>
            <person name="Hildebrand F."/>
            <person name="Pallen M.J."/>
        </authorList>
    </citation>
    <scope>NUCLEOTIDE SEQUENCE</scope>
    <source>
        <strain evidence="3">G4-2901</strain>
    </source>
</reference>
<dbReference type="GO" id="GO:0005886">
    <property type="term" value="C:plasma membrane"/>
    <property type="evidence" value="ECO:0007669"/>
    <property type="project" value="TreeGrafter"/>
</dbReference>
<dbReference type="InterPro" id="IPR052549">
    <property type="entry name" value="SpmB"/>
</dbReference>
<name>A0A948TA97_9BACT</name>
<reference evidence="3" key="2">
    <citation type="submission" date="2021-04" db="EMBL/GenBank/DDBJ databases">
        <authorList>
            <person name="Gilroy R."/>
        </authorList>
    </citation>
    <scope>NUCLEOTIDE SEQUENCE</scope>
    <source>
        <strain evidence="3">G4-2901</strain>
    </source>
</reference>
<evidence type="ECO:0000259" key="2">
    <source>
        <dbReference type="Pfam" id="PF07670"/>
    </source>
</evidence>
<organism evidence="3 4">
    <name type="scientific">Candidatus Phocaeicola faecigallinarum</name>
    <dbReference type="NCBI Taxonomy" id="2838732"/>
    <lineage>
        <taxon>Bacteria</taxon>
        <taxon>Pseudomonadati</taxon>
        <taxon>Bacteroidota</taxon>
        <taxon>Bacteroidia</taxon>
        <taxon>Bacteroidales</taxon>
        <taxon>Bacteroidaceae</taxon>
        <taxon>Phocaeicola</taxon>
    </lineage>
</organism>
<dbReference type="PIRSF" id="PIRSF036542">
    <property type="entry name" value="SpmA_SpmB"/>
    <property type="match status" value="1"/>
</dbReference>
<dbReference type="PANTHER" id="PTHR35793">
    <property type="entry name" value="INNER MEMBRANE PROTEIN YJIG"/>
    <property type="match status" value="1"/>
</dbReference>
<dbReference type="InterPro" id="IPR011415">
    <property type="entry name" value="SpmA_SpmB"/>
</dbReference>
<feature type="transmembrane region" description="Helical" evidence="1">
    <location>
        <begin position="205"/>
        <end position="226"/>
    </location>
</feature>
<dbReference type="EMBL" id="JAHLFW010000038">
    <property type="protein sequence ID" value="MBU3837467.1"/>
    <property type="molecule type" value="Genomic_DNA"/>
</dbReference>
<keyword evidence="1" id="KW-1133">Transmembrane helix</keyword>
<feature type="transmembrane region" description="Helical" evidence="1">
    <location>
        <begin position="275"/>
        <end position="293"/>
    </location>
</feature>
<protein>
    <submittedName>
        <fullName evidence="3">Spore maturation protein</fullName>
    </submittedName>
</protein>
<proteinExistence type="predicted"/>
<accession>A0A948TA97</accession>
<evidence type="ECO:0000313" key="3">
    <source>
        <dbReference type="EMBL" id="MBU3837467.1"/>
    </source>
</evidence>
<feature type="transmembrane region" description="Helical" evidence="1">
    <location>
        <begin position="45"/>
        <end position="62"/>
    </location>
</feature>
<feature type="domain" description="Nucleoside transporter/FeoB GTPase Gate" evidence="2">
    <location>
        <begin position="277"/>
        <end position="380"/>
    </location>
</feature>
<evidence type="ECO:0000313" key="4">
    <source>
        <dbReference type="Proteomes" id="UP000783796"/>
    </source>
</evidence>
<feature type="domain" description="Nucleoside transporter/FeoB GTPase Gate" evidence="2">
    <location>
        <begin position="51"/>
        <end position="158"/>
    </location>
</feature>
<keyword evidence="1" id="KW-0472">Membrane</keyword>
<feature type="transmembrane region" description="Helical" evidence="1">
    <location>
        <begin position="6"/>
        <end position="24"/>
    </location>
</feature>
<comment type="caution">
    <text evidence="3">The sequence shown here is derived from an EMBL/GenBank/DDBJ whole genome shotgun (WGS) entry which is preliminary data.</text>
</comment>
<gene>
    <name evidence="3" type="ORF">H9777_03925</name>
</gene>
<feature type="transmembrane region" description="Helical" evidence="1">
    <location>
        <begin position="233"/>
        <end position="255"/>
    </location>
</feature>
<keyword evidence="1" id="KW-0812">Transmembrane</keyword>
<dbReference type="AlphaFoldDB" id="A0A948TA97"/>
<dbReference type="PANTHER" id="PTHR35793:SF2">
    <property type="entry name" value="INNER MEMBRANE PROTEIN YJIG"/>
    <property type="match status" value="1"/>
</dbReference>
<feature type="transmembrane region" description="Helical" evidence="1">
    <location>
        <begin position="173"/>
        <end position="193"/>
    </location>
</feature>
<dbReference type="InterPro" id="IPR011642">
    <property type="entry name" value="Gate_dom"/>
</dbReference>
<evidence type="ECO:0000256" key="1">
    <source>
        <dbReference type="SAM" id="Phobius"/>
    </source>
</evidence>